<sequence>MPSVAIIGTRGYPSYYGGFETAVRRLAPSLINSGWDVTVYGRQGSTRLDDIDRDSRVHSRLTRGLETKSLSTLSYGLTSTIDAALRRPDAAIIMNVANGYFLSVLKARKIPTLLNVDGIEWERAKWNPLAKRVFRTGAFLSARWATELVFDARAIESYWQETFQVGGTFIPYGGDIPEALPVPNGLSHRSYVLVVARFVPENSVTQFFDAVPVIAKSFPVVIVGSSGYGGEFDDTARNLHNVHENVTWLGHISDDALLLSLWQHAGVYFHGHTVGGTNPALVQAMAAGAPILARDTVYNREVLDEGGEFVGGESAQIAQKVTEMMQDPVLLEDMASRNQGRAAEHYSWSKVCRDYETALSRIVYECRGH</sequence>
<comment type="caution">
    <text evidence="1">The sequence shown here is derived from an EMBL/GenBank/DDBJ whole genome shotgun (WGS) entry which is preliminary data.</text>
</comment>
<accession>A0ACC6MRK6</accession>
<protein>
    <submittedName>
        <fullName evidence="1">Glycosyltransferase</fullName>
        <ecNumber evidence="1">2.4.-.-</ecNumber>
    </submittedName>
</protein>
<name>A0ACC6MRK6_MYCPF</name>
<keyword evidence="1" id="KW-0328">Glycosyltransferase</keyword>
<gene>
    <name evidence="1" type="ORF">OHX15_27290</name>
</gene>
<dbReference type="EC" id="2.4.-.-" evidence="1"/>
<evidence type="ECO:0000313" key="1">
    <source>
        <dbReference type="EMBL" id="MDZ5089106.1"/>
    </source>
</evidence>
<organism evidence="1 2">
    <name type="scientific">Mycolicibacterium parafortuitum</name>
    <name type="common">Mycobacterium parafortuitum</name>
    <dbReference type="NCBI Taxonomy" id="39692"/>
    <lineage>
        <taxon>Bacteria</taxon>
        <taxon>Bacillati</taxon>
        <taxon>Actinomycetota</taxon>
        <taxon>Actinomycetes</taxon>
        <taxon>Mycobacteriales</taxon>
        <taxon>Mycobacteriaceae</taxon>
        <taxon>Mycolicibacterium</taxon>
    </lineage>
</organism>
<evidence type="ECO:0000313" key="2">
    <source>
        <dbReference type="Proteomes" id="UP001289645"/>
    </source>
</evidence>
<dbReference type="Proteomes" id="UP001289645">
    <property type="component" value="Unassembled WGS sequence"/>
</dbReference>
<reference evidence="1 2" key="1">
    <citation type="journal article" date="2021" name="Chemosphere">
        <title>Bioballs carrying a syntrophic Rhodococcus and Mycolicibacterium consortium for simultaneous sorption and biodegradation of fuel oil in contaminated freshwater.</title>
        <authorList>
            <person name="Naloka K."/>
            <person name="Polrit D."/>
            <person name="Muangchinda C."/>
            <person name="Thoetkiattikul H."/>
            <person name="Pinyakong O."/>
        </authorList>
    </citation>
    <scope>NUCLEOTIDE SEQUENCE [LARGE SCALE GENOMIC DNA]</scope>
    <source>
        <strain evidence="1 2">J101</strain>
    </source>
</reference>
<dbReference type="EMBL" id="JAOXLN010000057">
    <property type="protein sequence ID" value="MDZ5089106.1"/>
    <property type="molecule type" value="Genomic_DNA"/>
</dbReference>
<keyword evidence="2" id="KW-1185">Reference proteome</keyword>
<keyword evidence="1" id="KW-0808">Transferase</keyword>
<proteinExistence type="predicted"/>